<feature type="compositionally biased region" description="Low complexity" evidence="3">
    <location>
        <begin position="140"/>
        <end position="157"/>
    </location>
</feature>
<proteinExistence type="inferred from homology"/>
<accession>A0A9X0WG05</accession>
<comment type="similarity">
    <text evidence="1">Belongs to the NifZ family.</text>
</comment>
<gene>
    <name evidence="4" type="ORF">CKO25_04765</name>
</gene>
<dbReference type="Proteomes" id="UP001138802">
    <property type="component" value="Unassembled WGS sequence"/>
</dbReference>
<evidence type="ECO:0000256" key="2">
    <source>
        <dbReference type="ARBA" id="ARBA00023231"/>
    </source>
</evidence>
<keyword evidence="2" id="KW-0535">Nitrogen fixation</keyword>
<dbReference type="GO" id="GO:0009399">
    <property type="term" value="P:nitrogen fixation"/>
    <property type="evidence" value="ECO:0007669"/>
    <property type="project" value="InterPro"/>
</dbReference>
<dbReference type="Pfam" id="PF04319">
    <property type="entry name" value="NifZ"/>
    <property type="match status" value="1"/>
</dbReference>
<dbReference type="EMBL" id="NRSD01000003">
    <property type="protein sequence ID" value="MBK1643977.1"/>
    <property type="molecule type" value="Genomic_DNA"/>
</dbReference>
<evidence type="ECO:0000256" key="3">
    <source>
        <dbReference type="SAM" id="MobiDB-lite"/>
    </source>
</evidence>
<organism evidence="4 5">
    <name type="scientific">Thiocapsa imhoffii</name>
    <dbReference type="NCBI Taxonomy" id="382777"/>
    <lineage>
        <taxon>Bacteria</taxon>
        <taxon>Pseudomonadati</taxon>
        <taxon>Pseudomonadota</taxon>
        <taxon>Gammaproteobacteria</taxon>
        <taxon>Chromatiales</taxon>
        <taxon>Chromatiaceae</taxon>
        <taxon>Thiocapsa</taxon>
    </lineage>
</organism>
<evidence type="ECO:0000313" key="4">
    <source>
        <dbReference type="EMBL" id="MBK1643977.1"/>
    </source>
</evidence>
<feature type="region of interest" description="Disordered" evidence="3">
    <location>
        <begin position="138"/>
        <end position="157"/>
    </location>
</feature>
<dbReference type="RefSeq" id="WP_200386781.1">
    <property type="nucleotide sequence ID" value="NZ_NRSD01000003.1"/>
</dbReference>
<comment type="caution">
    <text evidence="4">The sequence shown here is derived from an EMBL/GenBank/DDBJ whole genome shotgun (WGS) entry which is preliminary data.</text>
</comment>
<dbReference type="InterPro" id="IPR007415">
    <property type="entry name" value="Nitrogenase_MoFe_mat_NifZ"/>
</dbReference>
<sequence>MRPAFDYGDAVRVIRNLRNDGTFPGRATGVLLIRRGSTGFVREIGTFLQDQIIYSVHFLDADLIVGCREEELIAADAPWTPSRFESREQVAARIPLALRGDILVSPGEVGEVIRVLRDHPSGVAYEVSFRDRPMLQVPESALTEPATAPSPAAENPR</sequence>
<reference evidence="4 5" key="1">
    <citation type="journal article" date="2020" name="Microorganisms">
        <title>Osmotic Adaptation and Compatible Solute Biosynthesis of Phototrophic Bacteria as Revealed from Genome Analyses.</title>
        <authorList>
            <person name="Imhoff J.F."/>
            <person name="Rahn T."/>
            <person name="Kunzel S."/>
            <person name="Keller A."/>
            <person name="Neulinger S.C."/>
        </authorList>
    </citation>
    <scope>NUCLEOTIDE SEQUENCE [LARGE SCALE GENOMIC DNA]</scope>
    <source>
        <strain evidence="4 5">DSM 21303</strain>
    </source>
</reference>
<evidence type="ECO:0000313" key="5">
    <source>
        <dbReference type="Proteomes" id="UP001138802"/>
    </source>
</evidence>
<keyword evidence="5" id="KW-1185">Reference proteome</keyword>
<evidence type="ECO:0000256" key="1">
    <source>
        <dbReference type="ARBA" id="ARBA00008027"/>
    </source>
</evidence>
<protein>
    <submittedName>
        <fullName evidence="4">Nitrogen fixation protein NifZ</fullName>
    </submittedName>
</protein>
<dbReference type="AlphaFoldDB" id="A0A9X0WG05"/>
<name>A0A9X0WG05_9GAMM</name>